<dbReference type="EMBL" id="JAEMUK010000078">
    <property type="protein sequence ID" value="MBJ7544296.1"/>
    <property type="molecule type" value="Genomic_DNA"/>
</dbReference>
<gene>
    <name evidence="2" type="ORF">JDN41_12145</name>
</gene>
<dbReference type="RefSeq" id="WP_037238101.1">
    <property type="nucleotide sequence ID" value="NZ_JAEMUK010000078.1"/>
</dbReference>
<organism evidence="2 3">
    <name type="scientific">Rhodomicrobium udaipurense</name>
    <dbReference type="NCBI Taxonomy" id="1202716"/>
    <lineage>
        <taxon>Bacteria</taxon>
        <taxon>Pseudomonadati</taxon>
        <taxon>Pseudomonadota</taxon>
        <taxon>Alphaproteobacteria</taxon>
        <taxon>Hyphomicrobiales</taxon>
        <taxon>Hyphomicrobiaceae</taxon>
        <taxon>Rhodomicrobium</taxon>
    </lineage>
</organism>
<evidence type="ECO:0000313" key="3">
    <source>
        <dbReference type="Proteomes" id="UP000623250"/>
    </source>
</evidence>
<dbReference type="GO" id="GO:0016758">
    <property type="term" value="F:hexosyltransferase activity"/>
    <property type="evidence" value="ECO:0007669"/>
    <property type="project" value="TreeGrafter"/>
</dbReference>
<dbReference type="Proteomes" id="UP000623250">
    <property type="component" value="Unassembled WGS sequence"/>
</dbReference>
<accession>A0A8I1GHL9</accession>
<protein>
    <submittedName>
        <fullName evidence="2">Glycosyltransferase family 4 protein</fullName>
    </submittedName>
</protein>
<dbReference type="SUPFAM" id="SSF53756">
    <property type="entry name" value="UDP-Glycosyltransferase/glycogen phosphorylase"/>
    <property type="match status" value="1"/>
</dbReference>
<evidence type="ECO:0000259" key="1">
    <source>
        <dbReference type="Pfam" id="PF00534"/>
    </source>
</evidence>
<dbReference type="InterPro" id="IPR050194">
    <property type="entry name" value="Glycosyltransferase_grp1"/>
</dbReference>
<proteinExistence type="predicted"/>
<dbReference type="Gene3D" id="3.40.50.2000">
    <property type="entry name" value="Glycogen Phosphorylase B"/>
    <property type="match status" value="2"/>
</dbReference>
<dbReference type="PANTHER" id="PTHR45947:SF3">
    <property type="entry name" value="SULFOQUINOVOSYL TRANSFERASE SQD2"/>
    <property type="match status" value="1"/>
</dbReference>
<keyword evidence="2" id="KW-0808">Transferase</keyword>
<evidence type="ECO:0000313" key="2">
    <source>
        <dbReference type="EMBL" id="MBJ7544296.1"/>
    </source>
</evidence>
<dbReference type="AlphaFoldDB" id="A0A8I1GHL9"/>
<reference evidence="2 3" key="1">
    <citation type="submission" date="2020-12" db="EMBL/GenBank/DDBJ databases">
        <title>Revised draft genomes of Rhodomicrobium vannielii ATCC 17100 and Rhodomicrobium udaipurense JA643.</title>
        <authorList>
            <person name="Conners E.M."/>
            <person name="Davenport E.J."/>
            <person name="Bose A."/>
        </authorList>
    </citation>
    <scope>NUCLEOTIDE SEQUENCE [LARGE SCALE GENOMIC DNA]</scope>
    <source>
        <strain evidence="2 3">JA643</strain>
    </source>
</reference>
<name>A0A8I1GHL9_9HYPH</name>
<keyword evidence="3" id="KW-1185">Reference proteome</keyword>
<dbReference type="CDD" id="cd03801">
    <property type="entry name" value="GT4_PimA-like"/>
    <property type="match status" value="1"/>
</dbReference>
<sequence length="393" mass="42290">MLSHLWWEDRLEHRGSKVFLGATLLRPGAGGISAVARMSVRALIGSGVRVDLLSFLDTEPVEVDGVAARLARGSKFKFLLAANRLALRNPFALYDSVGTARAHPRALGRLRPYATWIHGIEVWYDGSPARARALAGADIVLVNSAFTLAKFETLRGPLPRAQVCSLSTESDDAPHALASFQGPPSVLILGRIEAAEDYKGHRELIAAWPQVMAAVPEARLVIAGGGSGLDAIRAAAASSPARESIDVLGFVPEEALPALWDAAHVFAMPSRNEGFGIVYAEAMRRGLPVVASIHDAGREVNVDGVTGFNADLDREDDLADRLIFLLRNTDKAAAMGLAGHARWQRNFRFSDFATRLHSRLDKYLSMPAGGPAGKPLDDYSAHLSEAIDHAKTL</sequence>
<feature type="domain" description="Glycosyl transferase family 1" evidence="1">
    <location>
        <begin position="177"/>
        <end position="338"/>
    </location>
</feature>
<dbReference type="PANTHER" id="PTHR45947">
    <property type="entry name" value="SULFOQUINOVOSYL TRANSFERASE SQD2"/>
    <property type="match status" value="1"/>
</dbReference>
<comment type="caution">
    <text evidence="2">The sequence shown here is derived from an EMBL/GenBank/DDBJ whole genome shotgun (WGS) entry which is preliminary data.</text>
</comment>
<dbReference type="InterPro" id="IPR001296">
    <property type="entry name" value="Glyco_trans_1"/>
</dbReference>
<dbReference type="Pfam" id="PF00534">
    <property type="entry name" value="Glycos_transf_1"/>
    <property type="match status" value="1"/>
</dbReference>